<feature type="chain" id="PRO_5015614717" evidence="2">
    <location>
        <begin position="22"/>
        <end position="348"/>
    </location>
</feature>
<evidence type="ECO:0000313" key="4">
    <source>
        <dbReference type="EMBL" id="POZ52263.1"/>
    </source>
</evidence>
<dbReference type="AlphaFoldDB" id="A0A2S5CN69"/>
<evidence type="ECO:0000256" key="2">
    <source>
        <dbReference type="SAM" id="SignalP"/>
    </source>
</evidence>
<dbReference type="Proteomes" id="UP000237423">
    <property type="component" value="Unassembled WGS sequence"/>
</dbReference>
<dbReference type="GO" id="GO:0008933">
    <property type="term" value="F:peptidoglycan lytic transglycosylase activity"/>
    <property type="evidence" value="ECO:0007669"/>
    <property type="project" value="TreeGrafter"/>
</dbReference>
<name>A0A2S5CN69_9GAMM</name>
<dbReference type="Pfam" id="PF13406">
    <property type="entry name" value="SLT_2"/>
    <property type="match status" value="1"/>
</dbReference>
<dbReference type="SUPFAM" id="SSF53955">
    <property type="entry name" value="Lysozyme-like"/>
    <property type="match status" value="1"/>
</dbReference>
<dbReference type="InterPro" id="IPR043426">
    <property type="entry name" value="MltB-like"/>
</dbReference>
<dbReference type="FunFam" id="1.10.8.350:FF:000001">
    <property type="entry name" value="Lytic murein transglycosylase B"/>
    <property type="match status" value="1"/>
</dbReference>
<comment type="caution">
    <text evidence="4">The sequence shown here is derived from an EMBL/GenBank/DDBJ whole genome shotgun (WGS) entry which is preliminary data.</text>
</comment>
<dbReference type="Gene3D" id="1.10.8.350">
    <property type="entry name" value="Bacterial muramidase"/>
    <property type="match status" value="1"/>
</dbReference>
<organism evidence="4 5">
    <name type="scientific">Methylovulum psychrotolerans</name>
    <dbReference type="NCBI Taxonomy" id="1704499"/>
    <lineage>
        <taxon>Bacteria</taxon>
        <taxon>Pseudomonadati</taxon>
        <taxon>Pseudomonadota</taxon>
        <taxon>Gammaproteobacteria</taxon>
        <taxon>Methylococcales</taxon>
        <taxon>Methylococcaceae</taxon>
        <taxon>Methylovulum</taxon>
    </lineage>
</organism>
<feature type="domain" description="Transglycosylase SLT" evidence="3">
    <location>
        <begin position="35"/>
        <end position="322"/>
    </location>
</feature>
<dbReference type="Gene3D" id="1.10.530.10">
    <property type="match status" value="1"/>
</dbReference>
<dbReference type="PANTHER" id="PTHR30163:SF9">
    <property type="entry name" value="MEMBRANE-BOUND LYTIC MUREIN TRANSGLYCOSYLASE B"/>
    <property type="match status" value="1"/>
</dbReference>
<proteinExistence type="predicted"/>
<dbReference type="EMBL" id="PGFZ01000003">
    <property type="protein sequence ID" value="POZ52263.1"/>
    <property type="molecule type" value="Genomic_DNA"/>
</dbReference>
<dbReference type="CDD" id="cd13399">
    <property type="entry name" value="Slt35-like"/>
    <property type="match status" value="1"/>
</dbReference>
<dbReference type="InterPro" id="IPR011757">
    <property type="entry name" value="Lytic_transglycosylase_MltB"/>
</dbReference>
<evidence type="ECO:0000313" key="5">
    <source>
        <dbReference type="Proteomes" id="UP000237423"/>
    </source>
</evidence>
<sequence length="348" mass="39162">MTTYFSVLRRSLLLVSATAWLSACTHTTRPTVPMAAFVDNMVAVHHFDAVELKALMASAVINDDILAKIAKPAEAKPWYQYRKLFLTDKRVAGGVKFWADNAEALAEAERRYGVPAQIIVAIIGVETSYGQNTGHYRVLDALATLGFAYPRRSNFFLGELEQFLLLCREEHIDPRQPLGSYAGAMGMPQFMPSSFRRYAADFNNNGRRDIWHDPADVIASVGTYFSRFHWRSGQPIASPVQAVGEQYKSILNDNLKPDLRLAGLESLNLKISQPLVLTEKVKILELNQEQGVELWAVTDNFYCLTRYNHSALYAMAVYQLSEFILNQRGQTHEQTHNSNALSGGMQFF</sequence>
<feature type="signal peptide" evidence="2">
    <location>
        <begin position="1"/>
        <end position="21"/>
    </location>
</feature>
<evidence type="ECO:0000259" key="3">
    <source>
        <dbReference type="Pfam" id="PF13406"/>
    </source>
</evidence>
<keyword evidence="2" id="KW-0732">Signal</keyword>
<dbReference type="InterPro" id="IPR031304">
    <property type="entry name" value="SLT_2"/>
</dbReference>
<gene>
    <name evidence="4" type="primary">mltB</name>
    <name evidence="4" type="ORF">AADEFJLK_01738</name>
</gene>
<dbReference type="GO" id="GO:0009253">
    <property type="term" value="P:peptidoglycan catabolic process"/>
    <property type="evidence" value="ECO:0007669"/>
    <property type="project" value="TreeGrafter"/>
</dbReference>
<dbReference type="InterPro" id="IPR023346">
    <property type="entry name" value="Lysozyme-like_dom_sf"/>
</dbReference>
<feature type="active site" evidence="1">
    <location>
        <position position="126"/>
    </location>
</feature>
<dbReference type="NCBIfam" id="TIGR02282">
    <property type="entry name" value="MltB"/>
    <property type="match status" value="1"/>
</dbReference>
<evidence type="ECO:0000256" key="1">
    <source>
        <dbReference type="PIRSR" id="PIRSR611757-1"/>
    </source>
</evidence>
<dbReference type="RefSeq" id="WP_249028010.1">
    <property type="nucleotide sequence ID" value="NZ_PGFZ01000003.1"/>
</dbReference>
<reference evidence="4 5" key="1">
    <citation type="submission" date="2017-11" db="EMBL/GenBank/DDBJ databases">
        <title>Draft Genome Sequence of Methylobacter psychrotolerans Sph1T, an Obligate Methanotroph from Low-Temperature Environments.</title>
        <authorList>
            <person name="Oshkin I.Y."/>
            <person name="Miroshnikov K."/>
            <person name="Belova S.E."/>
            <person name="Korzhenkov A."/>
            <person name="Toshchakov S.V."/>
            <person name="Dedysh S.N."/>
        </authorList>
    </citation>
    <scope>NUCLEOTIDE SEQUENCE [LARGE SCALE GENOMIC DNA]</scope>
    <source>
        <strain evidence="4 5">Sph1</strain>
    </source>
</reference>
<protein>
    <submittedName>
        <fullName evidence="4">Lytic murein transglycosylase B</fullName>
    </submittedName>
</protein>
<accession>A0A2S5CN69</accession>
<dbReference type="PANTHER" id="PTHR30163">
    <property type="entry name" value="MEMBRANE-BOUND LYTIC MUREIN TRANSGLYCOSYLASE B"/>
    <property type="match status" value="1"/>
</dbReference>